<feature type="compositionally biased region" description="Low complexity" evidence="9">
    <location>
        <begin position="707"/>
        <end position="725"/>
    </location>
</feature>
<keyword evidence="12" id="KW-1185">Reference proteome</keyword>
<dbReference type="GO" id="GO:0003887">
    <property type="term" value="F:DNA-directed DNA polymerase activity"/>
    <property type="evidence" value="ECO:0007669"/>
    <property type="project" value="TreeGrafter"/>
</dbReference>
<dbReference type="AlphaFoldDB" id="A0A0N1PEU7"/>
<dbReference type="Proteomes" id="UP000038009">
    <property type="component" value="Unassembled WGS sequence"/>
</dbReference>
<dbReference type="PANTHER" id="PTHR45873">
    <property type="entry name" value="DNA POLYMERASE ETA"/>
    <property type="match status" value="1"/>
</dbReference>
<feature type="region of interest" description="Disordered" evidence="9">
    <location>
        <begin position="356"/>
        <end position="391"/>
    </location>
</feature>
<dbReference type="GO" id="GO:0006281">
    <property type="term" value="P:DNA repair"/>
    <property type="evidence" value="ECO:0007669"/>
    <property type="project" value="UniProtKB-KW"/>
</dbReference>
<dbReference type="InterPro" id="IPR052230">
    <property type="entry name" value="DNA_polymerase_eta"/>
</dbReference>
<dbReference type="FunFam" id="3.30.70.270:FF:000102">
    <property type="entry name" value="Putative DNA polymerase eta"/>
    <property type="match status" value="1"/>
</dbReference>
<evidence type="ECO:0000256" key="9">
    <source>
        <dbReference type="SAM" id="MobiDB-lite"/>
    </source>
</evidence>
<dbReference type="GO" id="GO:0051276">
    <property type="term" value="P:chromosome organization"/>
    <property type="evidence" value="ECO:0007669"/>
    <property type="project" value="UniProtKB-ARBA"/>
</dbReference>
<dbReference type="InterPro" id="IPR043502">
    <property type="entry name" value="DNA/RNA_pol_sf"/>
</dbReference>
<comment type="subcellular location">
    <subcellularLocation>
        <location evidence="1">Nucleus</location>
    </subcellularLocation>
</comment>
<dbReference type="InterPro" id="IPR043128">
    <property type="entry name" value="Rev_trsase/Diguanyl_cyclase"/>
</dbReference>
<comment type="caution">
    <text evidence="11">The sequence shown here is derived from an EMBL/GenBank/DDBJ whole genome shotgun (WGS) entry which is preliminary data.</text>
</comment>
<feature type="region of interest" description="Disordered" evidence="9">
    <location>
        <begin position="628"/>
        <end position="725"/>
    </location>
</feature>
<evidence type="ECO:0000256" key="5">
    <source>
        <dbReference type="ARBA" id="ARBA00022771"/>
    </source>
</evidence>
<evidence type="ECO:0000256" key="7">
    <source>
        <dbReference type="ARBA" id="ARBA00023204"/>
    </source>
</evidence>
<evidence type="ECO:0000313" key="12">
    <source>
        <dbReference type="Proteomes" id="UP000038009"/>
    </source>
</evidence>
<evidence type="ECO:0000259" key="10">
    <source>
        <dbReference type="PROSITE" id="PS50173"/>
    </source>
</evidence>
<proteinExistence type="predicted"/>
<dbReference type="EMBL" id="LJSK01000021">
    <property type="protein sequence ID" value="KPI89570.1"/>
    <property type="molecule type" value="Genomic_DNA"/>
</dbReference>
<keyword evidence="2" id="KW-0808">Transferase</keyword>
<keyword evidence="5" id="KW-0863">Zinc-finger</keyword>
<feature type="compositionally biased region" description="Basic and acidic residues" evidence="9">
    <location>
        <begin position="376"/>
        <end position="388"/>
    </location>
</feature>
<dbReference type="GO" id="GO:0042276">
    <property type="term" value="P:error-prone translesion synthesis"/>
    <property type="evidence" value="ECO:0007669"/>
    <property type="project" value="TreeGrafter"/>
</dbReference>
<evidence type="ECO:0000256" key="2">
    <source>
        <dbReference type="ARBA" id="ARBA00022679"/>
    </source>
</evidence>
<dbReference type="OMA" id="AGELWHR"/>
<dbReference type="GO" id="GO:0070987">
    <property type="term" value="P:error-free translesion synthesis"/>
    <property type="evidence" value="ECO:0007669"/>
    <property type="project" value="UniProtKB-ARBA"/>
</dbReference>
<feature type="compositionally biased region" description="Acidic residues" evidence="9">
    <location>
        <begin position="665"/>
        <end position="676"/>
    </location>
</feature>
<keyword evidence="4" id="KW-0227">DNA damage</keyword>
<keyword evidence="8" id="KW-0539">Nucleus</keyword>
<name>A0A0N1PEU7_LEPSE</name>
<dbReference type="GO" id="GO:0009314">
    <property type="term" value="P:response to radiation"/>
    <property type="evidence" value="ECO:0007669"/>
    <property type="project" value="TreeGrafter"/>
</dbReference>
<dbReference type="Gene3D" id="3.40.1170.60">
    <property type="match status" value="1"/>
</dbReference>
<dbReference type="OrthoDB" id="5723at2759"/>
<keyword evidence="3" id="KW-0479">Metal-binding</keyword>
<dbReference type="InterPro" id="IPR001126">
    <property type="entry name" value="UmuC"/>
</dbReference>
<dbReference type="SUPFAM" id="SSF100879">
    <property type="entry name" value="Lesion bypass DNA polymerase (Y-family), little finger domain"/>
    <property type="match status" value="1"/>
</dbReference>
<dbReference type="Gene3D" id="3.30.70.270">
    <property type="match status" value="1"/>
</dbReference>
<dbReference type="Pfam" id="PF00817">
    <property type="entry name" value="IMS"/>
    <property type="match status" value="1"/>
</dbReference>
<evidence type="ECO:0000256" key="1">
    <source>
        <dbReference type="ARBA" id="ARBA00004123"/>
    </source>
</evidence>
<evidence type="ECO:0000256" key="3">
    <source>
        <dbReference type="ARBA" id="ARBA00022723"/>
    </source>
</evidence>
<evidence type="ECO:0000256" key="6">
    <source>
        <dbReference type="ARBA" id="ARBA00022833"/>
    </source>
</evidence>
<evidence type="ECO:0000256" key="4">
    <source>
        <dbReference type="ARBA" id="ARBA00022763"/>
    </source>
</evidence>
<dbReference type="PROSITE" id="PS50173">
    <property type="entry name" value="UMUC"/>
    <property type="match status" value="1"/>
</dbReference>
<feature type="domain" description="UmuC" evidence="10">
    <location>
        <begin position="21"/>
        <end position="317"/>
    </location>
</feature>
<organism evidence="11 12">
    <name type="scientific">Leptomonas seymouri</name>
    <dbReference type="NCBI Taxonomy" id="5684"/>
    <lineage>
        <taxon>Eukaryota</taxon>
        <taxon>Discoba</taxon>
        <taxon>Euglenozoa</taxon>
        <taxon>Kinetoplastea</taxon>
        <taxon>Metakinetoplastina</taxon>
        <taxon>Trypanosomatida</taxon>
        <taxon>Trypanosomatidae</taxon>
        <taxon>Leishmaniinae</taxon>
        <taxon>Leptomonas</taxon>
    </lineage>
</organism>
<dbReference type="PANTHER" id="PTHR45873:SF1">
    <property type="entry name" value="DNA POLYMERASE ETA"/>
    <property type="match status" value="1"/>
</dbReference>
<dbReference type="GO" id="GO:0005634">
    <property type="term" value="C:nucleus"/>
    <property type="evidence" value="ECO:0007669"/>
    <property type="project" value="UniProtKB-SubCell"/>
</dbReference>
<dbReference type="FunFam" id="3.40.1170.60:FF:000008">
    <property type="entry name" value="DNA polymerase eta subunit"/>
    <property type="match status" value="1"/>
</dbReference>
<accession>A0A0N1PEU7</accession>
<keyword evidence="6" id="KW-0862">Zinc</keyword>
<dbReference type="GO" id="GO:0035861">
    <property type="term" value="C:site of double-strand break"/>
    <property type="evidence" value="ECO:0007669"/>
    <property type="project" value="TreeGrafter"/>
</dbReference>
<feature type="region of interest" description="Disordered" evidence="9">
    <location>
        <begin position="559"/>
        <end position="579"/>
    </location>
</feature>
<dbReference type="VEuPathDB" id="TriTrypDB:Lsey_0021_0390"/>
<dbReference type="GO" id="GO:0003684">
    <property type="term" value="F:damaged DNA binding"/>
    <property type="evidence" value="ECO:0007669"/>
    <property type="project" value="InterPro"/>
</dbReference>
<feature type="compositionally biased region" description="Acidic residues" evidence="9">
    <location>
        <begin position="356"/>
        <end position="366"/>
    </location>
</feature>
<dbReference type="InterPro" id="IPR036775">
    <property type="entry name" value="DNA_pol_Y-fam_lit_finger_sf"/>
</dbReference>
<reference evidence="11 12" key="1">
    <citation type="journal article" date="2015" name="PLoS Pathog.">
        <title>Leptomonas seymouri: Adaptations to the Dixenous Life Cycle Analyzed by Genome Sequencing, Transcriptome Profiling and Co-infection with Leishmania donovani.</title>
        <authorList>
            <person name="Kraeva N."/>
            <person name="Butenko A."/>
            <person name="Hlavacova J."/>
            <person name="Kostygov A."/>
            <person name="Myskova J."/>
            <person name="Grybchuk D."/>
            <person name="Lestinova T."/>
            <person name="Votypka J."/>
            <person name="Volf P."/>
            <person name="Opperdoes F."/>
            <person name="Flegontov P."/>
            <person name="Lukes J."/>
            <person name="Yurchenko V."/>
        </authorList>
    </citation>
    <scope>NUCLEOTIDE SEQUENCE [LARGE SCALE GENOMIC DNA]</scope>
    <source>
        <strain evidence="11 12">ATCC 30220</strain>
    </source>
</reference>
<sequence>MSRTSPSTPPHADSVGGMRCIAHIDMDCFYAQVEAVRLGVDCRTTPFVCVQWGSFIAVNYPARALGVKRFRQTPDEAKLEFPGLRMGHIATYALGELEYGYPHVPKINTHKVSLEPYRHASRQIFAILRSEPGVIVGKAGIDEAYIDVTEAAQRELVAVRAAASGRNGSADVPLDALRDVMEPSTRLIADRRAEMQAWFGARGTSLEAVFDEPMRALLRGEGGRSVEGSRGFCVDVEDTTYASRCLLLCAASRVVYRLRQRIFAELRYDCSAGIAHNRVLAKCISATHKPNQQTLLLPDRSASALFELPLTELRGFGGKLGVAVSAVCGGAADCRDLWMVPLLQFTALQSSVFAAGDDDDAEEDGGDAQRSKRQKTIAETEPDQRKSSNDASSLSVAEYMFYRIRGVHGDKVADPAPPRFMEASKVFHPSCKSWSAARLWMPPLAGELWHRFRHHESCYYKDGRSLVVYCRTYVSPEEVRHGWRSQSYRQHTALPVVIEGAAMLAELGLRELERLMRDVTKVDIAPFKLKQRACRVPSAENLRVAPAATTTATAVATEEDRRVEDAYDSTEDDSTVPMPPLRVIGLSIIGLRPRMAGDGGAEGRGGGAAAAPVLPQRSLKEMFSDISATHGASENKVVGGAPSEERIRKRARSAAGKAVPVVEIGSDDDDDDDEGGESPAKDAQWHTGSGTCEVERRRTLAGTGSHSCASPSLPSAPAPTSASAPPRRTLAEFFHHALSAAANKAETKPAEVATLVEEERNEDGAEAIAVDRYHCLRSSTSIIEVSSGEEGDVP</sequence>
<dbReference type="SUPFAM" id="SSF56672">
    <property type="entry name" value="DNA/RNA polymerases"/>
    <property type="match status" value="1"/>
</dbReference>
<evidence type="ECO:0000256" key="8">
    <source>
        <dbReference type="ARBA" id="ARBA00023242"/>
    </source>
</evidence>
<protein>
    <submittedName>
        <fullName evidence="11">Putative DNA polymerase eta</fullName>
    </submittedName>
</protein>
<dbReference type="GO" id="GO:0008270">
    <property type="term" value="F:zinc ion binding"/>
    <property type="evidence" value="ECO:0007669"/>
    <property type="project" value="UniProtKB-KW"/>
</dbReference>
<keyword evidence="7" id="KW-0234">DNA repair</keyword>
<evidence type="ECO:0000313" key="11">
    <source>
        <dbReference type="EMBL" id="KPI89570.1"/>
    </source>
</evidence>
<gene>
    <name evidence="11" type="ORF">ABL78_1338</name>
</gene>
<dbReference type="GO" id="GO:0005657">
    <property type="term" value="C:replication fork"/>
    <property type="evidence" value="ECO:0007669"/>
    <property type="project" value="UniProtKB-ARBA"/>
</dbReference>